<evidence type="ECO:0000256" key="1">
    <source>
        <dbReference type="SAM" id="Coils"/>
    </source>
</evidence>
<feature type="compositionally biased region" description="Low complexity" evidence="2">
    <location>
        <begin position="208"/>
        <end position="223"/>
    </location>
</feature>
<evidence type="ECO:0000313" key="3">
    <source>
        <dbReference type="EMBL" id="KYK60396.1"/>
    </source>
</evidence>
<dbReference type="RefSeq" id="XP_040659748.1">
    <property type="nucleotide sequence ID" value="XM_040798865.1"/>
</dbReference>
<dbReference type="InterPro" id="IPR013218">
    <property type="entry name" value="Dsn1/Mis13"/>
</dbReference>
<dbReference type="GO" id="GO:0000444">
    <property type="term" value="C:MIS12/MIND type complex"/>
    <property type="evidence" value="ECO:0007669"/>
    <property type="project" value="InterPro"/>
</dbReference>
<dbReference type="GO" id="GO:0051301">
    <property type="term" value="P:cell division"/>
    <property type="evidence" value="ECO:0007669"/>
    <property type="project" value="InterPro"/>
</dbReference>
<gene>
    <name evidence="3" type="ORF">DCS_01533</name>
</gene>
<feature type="compositionally biased region" description="Basic and acidic residues" evidence="2">
    <location>
        <begin position="49"/>
        <end position="58"/>
    </location>
</feature>
<evidence type="ECO:0000313" key="4">
    <source>
        <dbReference type="Proteomes" id="UP000076580"/>
    </source>
</evidence>
<accession>A0A151GTE6</accession>
<feature type="region of interest" description="Disordered" evidence="2">
    <location>
        <begin position="17"/>
        <end position="148"/>
    </location>
</feature>
<feature type="compositionally biased region" description="Basic and acidic residues" evidence="2">
    <location>
        <begin position="66"/>
        <end position="82"/>
    </location>
</feature>
<dbReference type="EMBL" id="LAYC01000001">
    <property type="protein sequence ID" value="KYK60396.1"/>
    <property type="molecule type" value="Genomic_DNA"/>
</dbReference>
<dbReference type="AlphaFoldDB" id="A0A151GTE6"/>
<feature type="compositionally biased region" description="Basic and acidic residues" evidence="2">
    <location>
        <begin position="130"/>
        <end position="140"/>
    </location>
</feature>
<keyword evidence="1" id="KW-0175">Coiled coil</keyword>
<organism evidence="3 4">
    <name type="scientific">Drechmeria coniospora</name>
    <name type="common">Nematophagous fungus</name>
    <name type="synonym">Meria coniospora</name>
    <dbReference type="NCBI Taxonomy" id="98403"/>
    <lineage>
        <taxon>Eukaryota</taxon>
        <taxon>Fungi</taxon>
        <taxon>Dikarya</taxon>
        <taxon>Ascomycota</taxon>
        <taxon>Pezizomycotina</taxon>
        <taxon>Sordariomycetes</taxon>
        <taxon>Hypocreomycetidae</taxon>
        <taxon>Hypocreales</taxon>
        <taxon>Ophiocordycipitaceae</taxon>
        <taxon>Drechmeria</taxon>
    </lineage>
</organism>
<dbReference type="PANTHER" id="PTHR14778">
    <property type="entry name" value="KINETOCHORE-ASSOCIATED PROTEIN DSN1 HOMOLOG"/>
    <property type="match status" value="1"/>
</dbReference>
<feature type="coiled-coil region" evidence="1">
    <location>
        <begin position="325"/>
        <end position="352"/>
    </location>
</feature>
<dbReference type="PANTHER" id="PTHR14778:SF2">
    <property type="entry name" value="KINETOCHORE-ASSOCIATED PROTEIN DSN1 HOMOLOG"/>
    <property type="match status" value="1"/>
</dbReference>
<feature type="region of interest" description="Disordered" evidence="2">
    <location>
        <begin position="190"/>
        <end position="225"/>
    </location>
</feature>
<feature type="compositionally biased region" description="Low complexity" evidence="2">
    <location>
        <begin position="84"/>
        <end position="98"/>
    </location>
</feature>
<proteinExistence type="predicted"/>
<keyword evidence="4" id="KW-1185">Reference proteome</keyword>
<dbReference type="OrthoDB" id="3364649at2759"/>
<dbReference type="Pfam" id="PF08202">
    <property type="entry name" value="MIS13"/>
    <property type="match status" value="1"/>
</dbReference>
<protein>
    <recommendedName>
        <fullName evidence="5">Kinetochore protein mis13</fullName>
    </recommendedName>
</protein>
<sequence>MSTLVATRQALEILSMNDQQKRRSSKRLAAATEYEEDDDFQFVRKSKRQKSDEGESGRKLGPGRPSVKDRAVKETSTRREPAETASSTAATTKGTATRRSSRRKQSIDEPPPDEAHLMVPKRPTRQSKRLSGEPRAEERIASGASRMQGRASALVASLVEEAKEEEEADEMRESTALAQVQSTKISLPMSDTPIISRNKDMRKKGNSNRRSSLGSRGRRASSLIESGQTAIPHREVDPTAFYKHIGADLMEPRRMKQLLMWCGERALSEKPPLGTPNANAILGARAIQDQLLKDFASRSEFSDWFARDDEGAPTPKIILKPNPRNIEMDEKLATLQEKVERLREEKAAWQAMKKLRVEEPILFSDETETDQIILPDFDLLDAEEGEIRGYLADEANSFASIRSKTESRLREIQSRLEFETDQLADYVHKLEQRVLVAGKEADGVLRASAGRLREREQRERTKVGTRDMPMMEVLRGLSSILPEGNGG</sequence>
<dbReference type="GO" id="GO:0007059">
    <property type="term" value="P:chromosome segregation"/>
    <property type="evidence" value="ECO:0007669"/>
    <property type="project" value="InterPro"/>
</dbReference>
<dbReference type="STRING" id="98403.A0A151GTE6"/>
<evidence type="ECO:0000256" key="2">
    <source>
        <dbReference type="SAM" id="MobiDB-lite"/>
    </source>
</evidence>
<dbReference type="InParanoid" id="A0A151GTE6"/>
<name>A0A151GTE6_DRECN</name>
<reference evidence="3 4" key="1">
    <citation type="journal article" date="2016" name="Sci. Rep.">
        <title>Insights into Adaptations to a Near-Obligate Nematode Endoparasitic Lifestyle from the Finished Genome of Drechmeria coniospora.</title>
        <authorList>
            <person name="Zhang L."/>
            <person name="Zhou Z."/>
            <person name="Guo Q."/>
            <person name="Fokkens L."/>
            <person name="Miskei M."/>
            <person name="Pocsi I."/>
            <person name="Zhang W."/>
            <person name="Chen M."/>
            <person name="Wang L."/>
            <person name="Sun Y."/>
            <person name="Donzelli B.G."/>
            <person name="Gibson D.M."/>
            <person name="Nelson D.R."/>
            <person name="Luo J.G."/>
            <person name="Rep M."/>
            <person name="Liu H."/>
            <person name="Yang S."/>
            <person name="Wang J."/>
            <person name="Krasnoff S.B."/>
            <person name="Xu Y."/>
            <person name="Molnar I."/>
            <person name="Lin M."/>
        </authorList>
    </citation>
    <scope>NUCLEOTIDE SEQUENCE [LARGE SCALE GENOMIC DNA]</scope>
    <source>
        <strain evidence="3 4">ARSEF 6962</strain>
    </source>
</reference>
<dbReference type="Proteomes" id="UP000076580">
    <property type="component" value="Chromosome 01"/>
</dbReference>
<evidence type="ECO:0008006" key="5">
    <source>
        <dbReference type="Google" id="ProtNLM"/>
    </source>
</evidence>
<comment type="caution">
    <text evidence="3">The sequence shown here is derived from an EMBL/GenBank/DDBJ whole genome shotgun (WGS) entry which is preliminary data.</text>
</comment>
<dbReference type="GeneID" id="63714176"/>